<evidence type="ECO:0000256" key="6">
    <source>
        <dbReference type="ARBA" id="ARBA00023136"/>
    </source>
</evidence>
<keyword evidence="4 7" id="KW-0812">Transmembrane</keyword>
<dbReference type="GO" id="GO:0005886">
    <property type="term" value="C:plasma membrane"/>
    <property type="evidence" value="ECO:0007669"/>
    <property type="project" value="UniProtKB-SubCell"/>
</dbReference>
<comment type="subcellular location">
    <subcellularLocation>
        <location evidence="1">Cell membrane</location>
        <topology evidence="1">Multi-pass membrane protein</topology>
    </subcellularLocation>
</comment>
<dbReference type="Pfam" id="PF07681">
    <property type="entry name" value="DoxX"/>
    <property type="match status" value="1"/>
</dbReference>
<keyword evidence="3" id="KW-1003">Cell membrane</keyword>
<evidence type="ECO:0000256" key="2">
    <source>
        <dbReference type="ARBA" id="ARBA00006679"/>
    </source>
</evidence>
<feature type="transmembrane region" description="Helical" evidence="7">
    <location>
        <begin position="73"/>
        <end position="93"/>
    </location>
</feature>
<evidence type="ECO:0000256" key="1">
    <source>
        <dbReference type="ARBA" id="ARBA00004651"/>
    </source>
</evidence>
<accession>A0A972VU51</accession>
<organism evidence="8 9">
    <name type="scientific">SAR86 cluster bacterium</name>
    <dbReference type="NCBI Taxonomy" id="2030880"/>
    <lineage>
        <taxon>Bacteria</taxon>
        <taxon>Pseudomonadati</taxon>
        <taxon>Pseudomonadota</taxon>
        <taxon>Gammaproteobacteria</taxon>
        <taxon>SAR86 cluster</taxon>
    </lineage>
</organism>
<evidence type="ECO:0000256" key="3">
    <source>
        <dbReference type="ARBA" id="ARBA00022475"/>
    </source>
</evidence>
<comment type="caution">
    <text evidence="8">The sequence shown here is derived from an EMBL/GenBank/DDBJ whole genome shotgun (WGS) entry which is preliminary data.</text>
</comment>
<dbReference type="PANTHER" id="PTHR33452">
    <property type="entry name" value="OXIDOREDUCTASE CATD-RELATED"/>
    <property type="match status" value="1"/>
</dbReference>
<feature type="transmembrane region" description="Helical" evidence="7">
    <location>
        <begin position="113"/>
        <end position="130"/>
    </location>
</feature>
<sequence>MTGYIENTSLLLGRFLMGLYFILPGLGKVNDFAGTSDYMAAHQVPLIPFLLVLTIIIQLGAGAALIVGFKGKWAALVLALLTVVISVYMHNFWAVAEAERAHETQNFFKNMGIVAGLLMVSALGTGRFSLDRNTADSQTSA</sequence>
<dbReference type="PANTHER" id="PTHR33452:SF1">
    <property type="entry name" value="INNER MEMBRANE PROTEIN YPHA-RELATED"/>
    <property type="match status" value="1"/>
</dbReference>
<name>A0A972VU51_9GAMM</name>
<evidence type="ECO:0000313" key="8">
    <source>
        <dbReference type="EMBL" id="NQV64293.1"/>
    </source>
</evidence>
<dbReference type="InterPro" id="IPR032808">
    <property type="entry name" value="DoxX"/>
</dbReference>
<proteinExistence type="inferred from homology"/>
<protein>
    <submittedName>
        <fullName evidence="8">DoxX family protein</fullName>
    </submittedName>
</protein>
<evidence type="ECO:0000256" key="7">
    <source>
        <dbReference type="SAM" id="Phobius"/>
    </source>
</evidence>
<feature type="transmembrane region" description="Helical" evidence="7">
    <location>
        <begin position="7"/>
        <end position="26"/>
    </location>
</feature>
<evidence type="ECO:0000313" key="9">
    <source>
        <dbReference type="Proteomes" id="UP000754644"/>
    </source>
</evidence>
<dbReference type="InterPro" id="IPR051907">
    <property type="entry name" value="DoxX-like_oxidoreductase"/>
</dbReference>
<evidence type="ECO:0000256" key="4">
    <source>
        <dbReference type="ARBA" id="ARBA00022692"/>
    </source>
</evidence>
<comment type="similarity">
    <text evidence="2">Belongs to the DoxX family.</text>
</comment>
<reference evidence="8" key="1">
    <citation type="submission" date="2020-05" db="EMBL/GenBank/DDBJ databases">
        <title>Sulfur intermediates as new biogeochemical hubs in an aquatic model microbial ecosystem.</title>
        <authorList>
            <person name="Vigneron A."/>
        </authorList>
    </citation>
    <scope>NUCLEOTIDE SEQUENCE</scope>
    <source>
        <strain evidence="8">Bin.250</strain>
    </source>
</reference>
<keyword evidence="6 7" id="KW-0472">Membrane</keyword>
<dbReference type="EMBL" id="JABMOJ010000107">
    <property type="protein sequence ID" value="NQV64293.1"/>
    <property type="molecule type" value="Genomic_DNA"/>
</dbReference>
<evidence type="ECO:0000256" key="5">
    <source>
        <dbReference type="ARBA" id="ARBA00022989"/>
    </source>
</evidence>
<gene>
    <name evidence="8" type="ORF">HQ497_02910</name>
</gene>
<dbReference type="AlphaFoldDB" id="A0A972VU51"/>
<keyword evidence="5 7" id="KW-1133">Transmembrane helix</keyword>
<dbReference type="Proteomes" id="UP000754644">
    <property type="component" value="Unassembled WGS sequence"/>
</dbReference>
<feature type="transmembrane region" description="Helical" evidence="7">
    <location>
        <begin position="46"/>
        <end position="66"/>
    </location>
</feature>